<evidence type="ECO:0000256" key="4">
    <source>
        <dbReference type="ARBA" id="ARBA00022737"/>
    </source>
</evidence>
<keyword evidence="9" id="KW-0804">Transcription</keyword>
<evidence type="ECO:0000259" key="13">
    <source>
        <dbReference type="PROSITE" id="PS50157"/>
    </source>
</evidence>
<evidence type="ECO:0000256" key="10">
    <source>
        <dbReference type="ARBA" id="ARBA00023242"/>
    </source>
</evidence>
<dbReference type="PANTHER" id="PTHR23226">
    <property type="entry name" value="ZINC FINGER AND SCAN DOMAIN-CONTAINING"/>
    <property type="match status" value="1"/>
</dbReference>
<evidence type="ECO:0000256" key="2">
    <source>
        <dbReference type="ARBA" id="ARBA00006991"/>
    </source>
</evidence>
<dbReference type="Gene3D" id="3.30.160.60">
    <property type="entry name" value="Classic Zinc Finger"/>
    <property type="match status" value="2"/>
</dbReference>
<evidence type="ECO:0000256" key="8">
    <source>
        <dbReference type="ARBA" id="ARBA00023125"/>
    </source>
</evidence>
<evidence type="ECO:0000256" key="6">
    <source>
        <dbReference type="ARBA" id="ARBA00022833"/>
    </source>
</evidence>
<evidence type="ECO:0000256" key="9">
    <source>
        <dbReference type="ARBA" id="ARBA00023163"/>
    </source>
</evidence>
<keyword evidence="6" id="KW-0862">Zinc</keyword>
<dbReference type="InterPro" id="IPR036236">
    <property type="entry name" value="Znf_C2H2_sf"/>
</dbReference>
<dbReference type="SMART" id="SM00355">
    <property type="entry name" value="ZnF_C2H2"/>
    <property type="match status" value="2"/>
</dbReference>
<feature type="region of interest" description="Disordered" evidence="12">
    <location>
        <begin position="44"/>
        <end position="75"/>
    </location>
</feature>
<dbReference type="FunFam" id="3.30.160.60:FF:000933">
    <property type="entry name" value="zinc finger protein 771"/>
    <property type="match status" value="1"/>
</dbReference>
<dbReference type="GO" id="GO:0005634">
    <property type="term" value="C:nucleus"/>
    <property type="evidence" value="ECO:0007669"/>
    <property type="project" value="UniProtKB-SubCell"/>
</dbReference>
<evidence type="ECO:0000256" key="5">
    <source>
        <dbReference type="ARBA" id="ARBA00022771"/>
    </source>
</evidence>
<keyword evidence="15" id="KW-1185">Reference proteome</keyword>
<dbReference type="GO" id="GO:0000978">
    <property type="term" value="F:RNA polymerase II cis-regulatory region sequence-specific DNA binding"/>
    <property type="evidence" value="ECO:0007669"/>
    <property type="project" value="TreeGrafter"/>
</dbReference>
<feature type="domain" description="C2H2-type" evidence="13">
    <location>
        <begin position="1"/>
        <end position="28"/>
    </location>
</feature>
<dbReference type="GO" id="GO:0008270">
    <property type="term" value="F:zinc ion binding"/>
    <property type="evidence" value="ECO:0007669"/>
    <property type="project" value="UniProtKB-KW"/>
</dbReference>
<dbReference type="InterPro" id="IPR013087">
    <property type="entry name" value="Znf_C2H2_type"/>
</dbReference>
<organism evidence="14 15">
    <name type="scientific">Halcyon senegalensis</name>
    <dbReference type="NCBI Taxonomy" id="342381"/>
    <lineage>
        <taxon>Eukaryota</taxon>
        <taxon>Metazoa</taxon>
        <taxon>Chordata</taxon>
        <taxon>Craniata</taxon>
        <taxon>Vertebrata</taxon>
        <taxon>Euteleostomi</taxon>
        <taxon>Archelosauria</taxon>
        <taxon>Archosauria</taxon>
        <taxon>Dinosauria</taxon>
        <taxon>Saurischia</taxon>
        <taxon>Theropoda</taxon>
        <taxon>Coelurosauria</taxon>
        <taxon>Aves</taxon>
        <taxon>Neognathae</taxon>
        <taxon>Neoaves</taxon>
        <taxon>Telluraves</taxon>
        <taxon>Coraciimorphae</taxon>
        <taxon>Coraciiformes</taxon>
        <taxon>Alcedinidae</taxon>
        <taxon>Halcyon</taxon>
    </lineage>
</organism>
<proteinExistence type="inferred from homology"/>
<evidence type="ECO:0000256" key="11">
    <source>
        <dbReference type="PROSITE-ProRule" id="PRU00042"/>
    </source>
</evidence>
<keyword evidence="7" id="KW-0805">Transcription regulation</keyword>
<name>A0A851Z7A4_9AVES</name>
<keyword evidence="4" id="KW-0677">Repeat</keyword>
<dbReference type="Proteomes" id="UP000648918">
    <property type="component" value="Unassembled WGS sequence"/>
</dbReference>
<feature type="non-terminal residue" evidence="14">
    <location>
        <position position="75"/>
    </location>
</feature>
<dbReference type="GO" id="GO:0042802">
    <property type="term" value="F:identical protein binding"/>
    <property type="evidence" value="ECO:0007669"/>
    <property type="project" value="UniProtKB-ARBA"/>
</dbReference>
<evidence type="ECO:0000313" key="15">
    <source>
        <dbReference type="Proteomes" id="UP000648918"/>
    </source>
</evidence>
<evidence type="ECO:0000256" key="1">
    <source>
        <dbReference type="ARBA" id="ARBA00004123"/>
    </source>
</evidence>
<evidence type="ECO:0000313" key="14">
    <source>
        <dbReference type="EMBL" id="NXD89066.1"/>
    </source>
</evidence>
<protein>
    <submittedName>
        <fullName evidence="14">ZN551 protein</fullName>
    </submittedName>
</protein>
<reference evidence="14" key="1">
    <citation type="submission" date="2019-09" db="EMBL/GenBank/DDBJ databases">
        <title>Bird 10,000 Genomes (B10K) Project - Family phase.</title>
        <authorList>
            <person name="Zhang G."/>
        </authorList>
    </citation>
    <scope>NUCLEOTIDE SEQUENCE</scope>
    <source>
        <strain evidence="14">B10K-DU-024-03</strain>
        <tissue evidence="14">Muscle</tissue>
    </source>
</reference>
<keyword evidence="8" id="KW-0238">DNA-binding</keyword>
<comment type="subcellular location">
    <subcellularLocation>
        <location evidence="1">Nucleus</location>
    </subcellularLocation>
</comment>
<comment type="caution">
    <text evidence="14">The sequence shown here is derived from an EMBL/GenBank/DDBJ whole genome shotgun (WGS) entry which is preliminary data.</text>
</comment>
<keyword evidence="3" id="KW-0479">Metal-binding</keyword>
<accession>A0A851Z7A4</accession>
<evidence type="ECO:0000256" key="7">
    <source>
        <dbReference type="ARBA" id="ARBA00023015"/>
    </source>
</evidence>
<sequence>HSCGECRRSFGQRSDLLRHQRVHTGERPFACADCGKSFRRRATLARHRRGHGQNAEPGAGGRNATPSAGPLPPVA</sequence>
<feature type="domain" description="C2H2-type" evidence="13">
    <location>
        <begin position="29"/>
        <end position="56"/>
    </location>
</feature>
<dbReference type="Pfam" id="PF00096">
    <property type="entry name" value="zf-C2H2"/>
    <property type="match status" value="2"/>
</dbReference>
<feature type="non-terminal residue" evidence="14">
    <location>
        <position position="1"/>
    </location>
</feature>
<dbReference type="SUPFAM" id="SSF57667">
    <property type="entry name" value="beta-beta-alpha zinc fingers"/>
    <property type="match status" value="1"/>
</dbReference>
<dbReference type="AlphaFoldDB" id="A0A851Z7A4"/>
<evidence type="ECO:0000256" key="12">
    <source>
        <dbReference type="SAM" id="MobiDB-lite"/>
    </source>
</evidence>
<dbReference type="PROSITE" id="PS00028">
    <property type="entry name" value="ZINC_FINGER_C2H2_1"/>
    <property type="match status" value="2"/>
</dbReference>
<dbReference type="PANTHER" id="PTHR23226:SF377">
    <property type="entry name" value="ZINC FINGER AND SCAN DOMAIN-CONTAINING PROTEIN 20"/>
    <property type="match status" value="1"/>
</dbReference>
<keyword evidence="5 11" id="KW-0863">Zinc-finger</keyword>
<evidence type="ECO:0000256" key="3">
    <source>
        <dbReference type="ARBA" id="ARBA00022723"/>
    </source>
</evidence>
<dbReference type="GO" id="GO:0000981">
    <property type="term" value="F:DNA-binding transcription factor activity, RNA polymerase II-specific"/>
    <property type="evidence" value="ECO:0007669"/>
    <property type="project" value="TreeGrafter"/>
</dbReference>
<dbReference type="EMBL" id="WBNJ01002826">
    <property type="protein sequence ID" value="NXD89066.1"/>
    <property type="molecule type" value="Genomic_DNA"/>
</dbReference>
<dbReference type="FunFam" id="3.30.160.60:FF:000508">
    <property type="entry name" value="Myeloid zinc finger 1"/>
    <property type="match status" value="1"/>
</dbReference>
<dbReference type="OrthoDB" id="9893417at2759"/>
<comment type="similarity">
    <text evidence="2">Belongs to the krueppel C2H2-type zinc-finger protein family.</text>
</comment>
<keyword evidence="10" id="KW-0539">Nucleus</keyword>
<gene>
    <name evidence="14" type="primary">Znf551_1</name>
    <name evidence="14" type="ORF">HALSEN_R15571</name>
</gene>
<dbReference type="PROSITE" id="PS50157">
    <property type="entry name" value="ZINC_FINGER_C2H2_2"/>
    <property type="match status" value="2"/>
</dbReference>